<protein>
    <submittedName>
        <fullName evidence="3">DUF4333 domain-containing protein</fullName>
    </submittedName>
</protein>
<proteinExistence type="predicted"/>
<name>A0ABV0K5X9_9CYAN</name>
<organism evidence="3 4">
    <name type="scientific">Leptolyngbya subtilissima DQ-A4</name>
    <dbReference type="NCBI Taxonomy" id="2933933"/>
    <lineage>
        <taxon>Bacteria</taxon>
        <taxon>Bacillati</taxon>
        <taxon>Cyanobacteriota</taxon>
        <taxon>Cyanophyceae</taxon>
        <taxon>Leptolyngbyales</taxon>
        <taxon>Leptolyngbyaceae</taxon>
        <taxon>Leptolyngbya group</taxon>
        <taxon>Leptolyngbya</taxon>
    </lineage>
</organism>
<evidence type="ECO:0000259" key="2">
    <source>
        <dbReference type="Pfam" id="PF14230"/>
    </source>
</evidence>
<dbReference type="InterPro" id="IPR025637">
    <property type="entry name" value="DUF4333"/>
</dbReference>
<accession>A0ABV0K5X9</accession>
<feature type="region of interest" description="Disordered" evidence="1">
    <location>
        <begin position="181"/>
        <end position="230"/>
    </location>
</feature>
<evidence type="ECO:0000313" key="3">
    <source>
        <dbReference type="EMBL" id="MEP0948113.1"/>
    </source>
</evidence>
<feature type="domain" description="DUF4333" evidence="2">
    <location>
        <begin position="19"/>
        <end position="85"/>
    </location>
</feature>
<dbReference type="Pfam" id="PF14230">
    <property type="entry name" value="DUF4333"/>
    <property type="match status" value="1"/>
</dbReference>
<evidence type="ECO:0000256" key="1">
    <source>
        <dbReference type="SAM" id="MobiDB-lite"/>
    </source>
</evidence>
<feature type="compositionally biased region" description="Polar residues" evidence="1">
    <location>
        <begin position="202"/>
        <end position="219"/>
    </location>
</feature>
<dbReference type="EMBL" id="JAMPKX010000006">
    <property type="protein sequence ID" value="MEP0948113.1"/>
    <property type="molecule type" value="Genomic_DNA"/>
</dbReference>
<dbReference type="Proteomes" id="UP001482513">
    <property type="component" value="Unassembled WGS sequence"/>
</dbReference>
<comment type="caution">
    <text evidence="3">The sequence shown here is derived from an EMBL/GenBank/DDBJ whole genome shotgun (WGS) entry which is preliminary data.</text>
</comment>
<keyword evidence="4" id="KW-1185">Reference proteome</keyword>
<sequence length="230" mass="24491">MLRLSKYLIWPLALGLAACGNRLDTAEVESAIQADIERQGRRLSLKAVLCPKDVSRQAEAYFRCVGEVDGGGTFTINVIQQDNQGNVTWEVPNSKALLNLPKVEDSIQQELSQAYSQRAQIDCGSATYRVNQPGDRFECQVVGEVTTDTSTITAVLVNIDPDGDLNWQEQTAAPGASLQAIAAPGSSSPTGTAAPQAKPSAAPTTMPKSTAVTGPTGRTVNRPYVRGDDD</sequence>
<dbReference type="PROSITE" id="PS51257">
    <property type="entry name" value="PROKAR_LIPOPROTEIN"/>
    <property type="match status" value="1"/>
</dbReference>
<evidence type="ECO:0000313" key="4">
    <source>
        <dbReference type="Proteomes" id="UP001482513"/>
    </source>
</evidence>
<gene>
    <name evidence="3" type="ORF">NC992_14610</name>
</gene>
<dbReference type="RefSeq" id="WP_190705502.1">
    <property type="nucleotide sequence ID" value="NZ_JAMPKX010000006.1"/>
</dbReference>
<reference evidence="3 4" key="1">
    <citation type="submission" date="2022-04" db="EMBL/GenBank/DDBJ databases">
        <title>Positive selection, recombination, and allopatry shape intraspecific diversity of widespread and dominant cyanobacteria.</title>
        <authorList>
            <person name="Wei J."/>
            <person name="Shu W."/>
            <person name="Hu C."/>
        </authorList>
    </citation>
    <scope>NUCLEOTIDE SEQUENCE [LARGE SCALE GENOMIC DNA]</scope>
    <source>
        <strain evidence="3 4">DQ-A4</strain>
    </source>
</reference>